<feature type="compositionally biased region" description="Polar residues" evidence="1">
    <location>
        <begin position="473"/>
        <end position="487"/>
    </location>
</feature>
<comment type="caution">
    <text evidence="3">The sequence shown here is derived from an EMBL/GenBank/DDBJ whole genome shotgun (WGS) entry which is preliminary data.</text>
</comment>
<feature type="compositionally biased region" description="Low complexity" evidence="1">
    <location>
        <begin position="77"/>
        <end position="94"/>
    </location>
</feature>
<keyword evidence="4" id="KW-1185">Reference proteome</keyword>
<feature type="compositionally biased region" description="Low complexity" evidence="1">
    <location>
        <begin position="279"/>
        <end position="304"/>
    </location>
</feature>
<organism evidence="3 4">
    <name type="scientific">Armillaria borealis</name>
    <dbReference type="NCBI Taxonomy" id="47425"/>
    <lineage>
        <taxon>Eukaryota</taxon>
        <taxon>Fungi</taxon>
        <taxon>Dikarya</taxon>
        <taxon>Basidiomycota</taxon>
        <taxon>Agaricomycotina</taxon>
        <taxon>Agaricomycetes</taxon>
        <taxon>Agaricomycetidae</taxon>
        <taxon>Agaricales</taxon>
        <taxon>Marasmiineae</taxon>
        <taxon>Physalacriaceae</taxon>
        <taxon>Armillaria</taxon>
    </lineage>
</organism>
<feature type="transmembrane region" description="Helical" evidence="2">
    <location>
        <begin position="12"/>
        <end position="32"/>
    </location>
</feature>
<dbReference type="Proteomes" id="UP001175226">
    <property type="component" value="Unassembled WGS sequence"/>
</dbReference>
<reference evidence="3" key="1">
    <citation type="submission" date="2023-06" db="EMBL/GenBank/DDBJ databases">
        <authorList>
            <consortium name="Lawrence Berkeley National Laboratory"/>
            <person name="Ahrendt S."/>
            <person name="Sahu N."/>
            <person name="Indic B."/>
            <person name="Wong-Bajracharya J."/>
            <person name="Merenyi Z."/>
            <person name="Ke H.-M."/>
            <person name="Monk M."/>
            <person name="Kocsube S."/>
            <person name="Drula E."/>
            <person name="Lipzen A."/>
            <person name="Balint B."/>
            <person name="Henrissat B."/>
            <person name="Andreopoulos B."/>
            <person name="Martin F.M."/>
            <person name="Harder C.B."/>
            <person name="Rigling D."/>
            <person name="Ford K.L."/>
            <person name="Foster G.D."/>
            <person name="Pangilinan J."/>
            <person name="Papanicolaou A."/>
            <person name="Barry K."/>
            <person name="LaButti K."/>
            <person name="Viragh M."/>
            <person name="Koriabine M."/>
            <person name="Yan M."/>
            <person name="Riley R."/>
            <person name="Champramary S."/>
            <person name="Plett K.L."/>
            <person name="Tsai I.J."/>
            <person name="Slot J."/>
            <person name="Sipos G."/>
            <person name="Plett J."/>
            <person name="Nagy L.G."/>
            <person name="Grigoriev I.V."/>
        </authorList>
    </citation>
    <scope>NUCLEOTIDE SEQUENCE</scope>
    <source>
        <strain evidence="3">FPL87.14</strain>
    </source>
</reference>
<sequence length="648" mass="72580">MQITPDFHQKTLIAISATAVGLTTVTAALLLYRSYRQEIRQYICHLFLVAPRQPIPRPPTVPLHYVQRMHRGPIGPPLSSQSSGLPSPSYPSDSSRIHTEQEELDIGEEGRRILDADHQSLSVLTGSIERLEESEELHVLEALESTRSSPEFPTRHSTPRPVIIITDSETTTGYAPQSPTASEYTLWLEDNHLAPHAGNRLPCSTPRSPWSPDPSSPIWETDESIRPDSQTLELAADVRRATAAVEEAAIREYLAQAELERITTRDKIIAAYYLRSSCPRMSSSKSDTRSPSVSSQGGSRSIGSTEHASSLGDTLESLSIRGWPSDKGKGRAEMTPEEQAYEYTSIWNTRCTDLTTEVSWRLLEAGQAWEQADPVEQEDIISHSTTEQAIKIFNEFYPRYALPSVAPYQSRYHRPPLPKSPPTMLTSRPLPFSLPRSHPYKGAGRVRAGGDHNLWEAPADPDDDDSDIEVKQAGNQGTSGNQGNPGNQAKPYADQNARNPDRWSLPGAPPKFDPDDVPPNPVGSMGDDAPWIGCKPDLVRKPLPFKGEPDDIDRFITDCQMYFQVHSAYMWLDPYRVAFASSYFEDKAKGWWTLQLAELYSATQGKYRFPPWAEFVTAVDKKFKDPAHEERQKAKMYTLCMIPTHERQ</sequence>
<evidence type="ECO:0000313" key="3">
    <source>
        <dbReference type="EMBL" id="KAK0430259.1"/>
    </source>
</evidence>
<feature type="region of interest" description="Disordered" evidence="1">
    <location>
        <begin position="279"/>
        <end position="313"/>
    </location>
</feature>
<evidence type="ECO:0000313" key="4">
    <source>
        <dbReference type="Proteomes" id="UP001175226"/>
    </source>
</evidence>
<feature type="compositionally biased region" description="Pro residues" evidence="1">
    <location>
        <begin position="507"/>
        <end position="521"/>
    </location>
</feature>
<feature type="region of interest" description="Disordered" evidence="1">
    <location>
        <begin position="413"/>
        <end position="521"/>
    </location>
</feature>
<keyword evidence="2" id="KW-1133">Transmembrane helix</keyword>
<dbReference type="EMBL" id="JAUEPT010000160">
    <property type="protein sequence ID" value="KAK0430259.1"/>
    <property type="molecule type" value="Genomic_DNA"/>
</dbReference>
<name>A0AA39IV10_9AGAR</name>
<proteinExistence type="predicted"/>
<gene>
    <name evidence="3" type="ORF">EV421DRAFT_1936727</name>
</gene>
<evidence type="ECO:0000256" key="2">
    <source>
        <dbReference type="SAM" id="Phobius"/>
    </source>
</evidence>
<feature type="region of interest" description="Disordered" evidence="1">
    <location>
        <begin position="72"/>
        <end position="102"/>
    </location>
</feature>
<evidence type="ECO:0000256" key="1">
    <source>
        <dbReference type="SAM" id="MobiDB-lite"/>
    </source>
</evidence>
<accession>A0AA39IV10</accession>
<keyword evidence="2" id="KW-0472">Membrane</keyword>
<protein>
    <submittedName>
        <fullName evidence="3">Uncharacterized protein</fullName>
    </submittedName>
</protein>
<keyword evidence="2" id="KW-0812">Transmembrane</keyword>
<dbReference type="AlphaFoldDB" id="A0AA39IV10"/>